<dbReference type="InterPro" id="IPR005114">
    <property type="entry name" value="Helicase_assoc"/>
</dbReference>
<dbReference type="SMART" id="SM00487">
    <property type="entry name" value="DEXDc"/>
    <property type="match status" value="1"/>
</dbReference>
<organism evidence="3 4">
    <name type="scientific">Streptomyces rubiginosohelvolus</name>
    <dbReference type="NCBI Taxonomy" id="67362"/>
    <lineage>
        <taxon>Bacteria</taxon>
        <taxon>Bacillati</taxon>
        <taxon>Actinomycetota</taxon>
        <taxon>Actinomycetes</taxon>
        <taxon>Kitasatosporales</taxon>
        <taxon>Streptomycetaceae</taxon>
        <taxon>Streptomyces</taxon>
    </lineage>
</organism>
<dbReference type="Gene3D" id="6.10.140.530">
    <property type="match status" value="1"/>
</dbReference>
<dbReference type="Pfam" id="PF04851">
    <property type="entry name" value="ResIII"/>
    <property type="match status" value="1"/>
</dbReference>
<keyword evidence="4" id="KW-1185">Reference proteome</keyword>
<dbReference type="PROSITE" id="PS51192">
    <property type="entry name" value="HELICASE_ATP_BIND_1"/>
    <property type="match status" value="1"/>
</dbReference>
<accession>A0ABQ3BM09</accession>
<dbReference type="CDD" id="cd18785">
    <property type="entry name" value="SF2_C"/>
    <property type="match status" value="1"/>
</dbReference>
<proteinExistence type="predicted"/>
<gene>
    <name evidence="3" type="ORF">GCM10010328_20630</name>
</gene>
<keyword evidence="3" id="KW-0347">Helicase</keyword>
<keyword evidence="3" id="KW-0378">Hydrolase</keyword>
<evidence type="ECO:0000313" key="4">
    <source>
        <dbReference type="Proteomes" id="UP000624183"/>
    </source>
</evidence>
<evidence type="ECO:0000259" key="1">
    <source>
        <dbReference type="PROSITE" id="PS51192"/>
    </source>
</evidence>
<dbReference type="GO" id="GO:0004386">
    <property type="term" value="F:helicase activity"/>
    <property type="evidence" value="ECO:0007669"/>
    <property type="project" value="UniProtKB-KW"/>
</dbReference>
<dbReference type="InterPro" id="IPR006935">
    <property type="entry name" value="Helicase/UvrB_N"/>
</dbReference>
<comment type="caution">
    <text evidence="3">The sequence shown here is derived from an EMBL/GenBank/DDBJ whole genome shotgun (WGS) entry which is preliminary data.</text>
</comment>
<dbReference type="Proteomes" id="UP000624183">
    <property type="component" value="Unassembled WGS sequence"/>
</dbReference>
<dbReference type="PANTHER" id="PTHR47396">
    <property type="entry name" value="TYPE I RESTRICTION ENZYME ECOKI R PROTEIN"/>
    <property type="match status" value="1"/>
</dbReference>
<dbReference type="InterPro" id="IPR027417">
    <property type="entry name" value="P-loop_NTPase"/>
</dbReference>
<dbReference type="Pfam" id="PF03457">
    <property type="entry name" value="HA"/>
    <property type="match status" value="3"/>
</dbReference>
<protein>
    <submittedName>
        <fullName evidence="3">Helicase</fullName>
    </submittedName>
</protein>
<dbReference type="Pfam" id="PF00271">
    <property type="entry name" value="Helicase_C"/>
    <property type="match status" value="1"/>
</dbReference>
<dbReference type="PROSITE" id="PS51194">
    <property type="entry name" value="HELICASE_CTER"/>
    <property type="match status" value="1"/>
</dbReference>
<keyword evidence="3" id="KW-0547">Nucleotide-binding</keyword>
<evidence type="ECO:0000259" key="2">
    <source>
        <dbReference type="PROSITE" id="PS51194"/>
    </source>
</evidence>
<dbReference type="Gene3D" id="3.40.50.300">
    <property type="entry name" value="P-loop containing nucleotide triphosphate hydrolases"/>
    <property type="match status" value="2"/>
</dbReference>
<name>A0ABQ3BM09_9ACTN</name>
<evidence type="ECO:0000313" key="3">
    <source>
        <dbReference type="EMBL" id="GGZ45908.1"/>
    </source>
</evidence>
<feature type="domain" description="Helicase ATP-binding" evidence="1">
    <location>
        <begin position="28"/>
        <end position="192"/>
    </location>
</feature>
<keyword evidence="3" id="KW-0067">ATP-binding</keyword>
<dbReference type="InterPro" id="IPR014001">
    <property type="entry name" value="Helicase_ATP-bd"/>
</dbReference>
<sequence>MTGEITLFPHQAEAVDAIVAGLEIRPGQQIPKNGLRGQVHAACGTGKTFIAAGAAHRISPHGRVLVLLPTLELLAQTVREWRAFGRSGSMVAVCSMDDDPRLYDLRVPSTTNAPQLALHYGSGPVTVFATYSSLPVLTEAHEGAYGLPMDIWDLICVDEAHRTSGSLGKAWAVVHDQEQLPAMRRLYLTATPRIWMERPRPRWRAESPEGSGEAGRRVPVDRLPKELACSMSDERIYGPVLWALDLSDAIARGLLARYQIVVVELRDERLTLEKLYGEERFEEYVRGERLAVLQAALLEAMAEHGLERCITFHHRTIEAQAFSVGLERVVRRLHAADPERHPEEVWSGWLSGEHEPEMRAEELFQFGARAGRAVMSNCRVLGEGVDCPSVDSVALIDPKGSAVDIVQAIGRALRQKPGQDKLATLIVPVFLGPDETPEDMPYSASYRPLLKVLSGLRAHDERAVEMLAIPSEDLQRTDPVSSWLGPAPEGDDEEEQRLLLRFGTHRDPALVARMVEYNLIEPEHANWRAGHRAAVAYREREGDLAVPYNWVEGGGERSEDGLSREGGFPLGRWLSDQRRAMRAGTILPGRAEDLEALGVVWDPADAAWEENLGAAKAYFAAYGTLAAPVTAMIMDRPVGQWLANARKKNGLGKEQVRAARRAAALAAIDPDWNPDWPVDWQRHYAALKGLVVPGSVLGHMEPGAMVNGLDVGGWLAAQRDGWERLSAGQRERLVQLGVRPPKEPAVEAVGGKARPRRAGGARAGAFERGVAALAQYVEREGTVVVARSWSEELPDGTPVRLGVWLSNVKSRRATLTGEQLQRLAGLGLEWAKGAVPPVPSGGTAVVTTPIGPETSDG</sequence>
<reference evidence="4" key="1">
    <citation type="journal article" date="2019" name="Int. J. Syst. Evol. Microbiol.">
        <title>The Global Catalogue of Microorganisms (GCM) 10K type strain sequencing project: providing services to taxonomists for standard genome sequencing and annotation.</title>
        <authorList>
            <consortium name="The Broad Institute Genomics Platform"/>
            <consortium name="The Broad Institute Genome Sequencing Center for Infectious Disease"/>
            <person name="Wu L."/>
            <person name="Ma J."/>
        </authorList>
    </citation>
    <scope>NUCLEOTIDE SEQUENCE [LARGE SCALE GENOMIC DNA]</scope>
    <source>
        <strain evidence="4">JCM 4602</strain>
    </source>
</reference>
<dbReference type="EMBL" id="BMUW01000002">
    <property type="protein sequence ID" value="GGZ45908.1"/>
    <property type="molecule type" value="Genomic_DNA"/>
</dbReference>
<dbReference type="InterPro" id="IPR001650">
    <property type="entry name" value="Helicase_C-like"/>
</dbReference>
<feature type="domain" description="Helicase C-terminal" evidence="2">
    <location>
        <begin position="292"/>
        <end position="475"/>
    </location>
</feature>
<dbReference type="InterPro" id="IPR050742">
    <property type="entry name" value="Helicase_Restrict-Modif_Enz"/>
</dbReference>
<dbReference type="PANTHER" id="PTHR47396:SF1">
    <property type="entry name" value="ATP-DEPENDENT HELICASE IRC3-RELATED"/>
    <property type="match status" value="1"/>
</dbReference>
<dbReference type="SUPFAM" id="SSF52540">
    <property type="entry name" value="P-loop containing nucleoside triphosphate hydrolases"/>
    <property type="match status" value="1"/>
</dbReference>
<dbReference type="SMART" id="SM00490">
    <property type="entry name" value="HELICc"/>
    <property type="match status" value="1"/>
</dbReference>